<evidence type="ECO:0000313" key="3">
    <source>
        <dbReference type="RefSeq" id="XP_027196804.1"/>
    </source>
</evidence>
<gene>
    <name evidence="3" type="primary">LOC113791252</name>
</gene>
<keyword evidence="1" id="KW-1133">Transmembrane helix</keyword>
<organism evidence="2 3">
    <name type="scientific">Dermatophagoides pteronyssinus</name>
    <name type="common">European house dust mite</name>
    <dbReference type="NCBI Taxonomy" id="6956"/>
    <lineage>
        <taxon>Eukaryota</taxon>
        <taxon>Metazoa</taxon>
        <taxon>Ecdysozoa</taxon>
        <taxon>Arthropoda</taxon>
        <taxon>Chelicerata</taxon>
        <taxon>Arachnida</taxon>
        <taxon>Acari</taxon>
        <taxon>Acariformes</taxon>
        <taxon>Sarcoptiformes</taxon>
        <taxon>Astigmata</taxon>
        <taxon>Psoroptidia</taxon>
        <taxon>Analgoidea</taxon>
        <taxon>Pyroglyphidae</taxon>
        <taxon>Dermatophagoidinae</taxon>
        <taxon>Dermatophagoides</taxon>
    </lineage>
</organism>
<evidence type="ECO:0000313" key="2">
    <source>
        <dbReference type="Proteomes" id="UP000515146"/>
    </source>
</evidence>
<dbReference type="KEGG" id="dpte:113791252"/>
<reference evidence="3" key="1">
    <citation type="submission" date="2025-08" db="UniProtKB">
        <authorList>
            <consortium name="RefSeq"/>
        </authorList>
    </citation>
    <scope>IDENTIFICATION</scope>
    <source>
        <strain evidence="3">Airmid</strain>
    </source>
</reference>
<dbReference type="InParanoid" id="A0A6P6XXZ2"/>
<protein>
    <submittedName>
        <fullName evidence="3">Uncharacterized protein LOC113791252</fullName>
    </submittedName>
</protein>
<keyword evidence="1" id="KW-0812">Transmembrane</keyword>
<name>A0A6P6XXZ2_DERPT</name>
<dbReference type="Proteomes" id="UP000515146">
    <property type="component" value="Unplaced"/>
</dbReference>
<dbReference type="AlphaFoldDB" id="A0A6P6XXZ2"/>
<dbReference type="RefSeq" id="XP_027196804.1">
    <property type="nucleotide sequence ID" value="XM_027341003.1"/>
</dbReference>
<keyword evidence="1" id="KW-0472">Membrane</keyword>
<keyword evidence="2" id="KW-1185">Reference proteome</keyword>
<sequence>MYSNKAESDRTFQRIHNNQIDWDGIRFPYKPVYGIPKSLNCDKSIHEKFDQCEHSIQLKWEVIIPDYFYETKNFCCFVWETMDCEIGVVTQCSQEYSEKLASNTKETFTKVCAQIVSSGYDSSSCWWTAERQKHAIIAAIVIGIILAVIISASIYGCVHCYRKKAPAKL</sequence>
<evidence type="ECO:0000256" key="1">
    <source>
        <dbReference type="SAM" id="Phobius"/>
    </source>
</evidence>
<proteinExistence type="predicted"/>
<accession>A0A6P6XXZ2</accession>
<feature type="transmembrane region" description="Helical" evidence="1">
    <location>
        <begin position="135"/>
        <end position="158"/>
    </location>
</feature>